<evidence type="ECO:0000313" key="2">
    <source>
        <dbReference type="EMBL" id="TKR64365.1"/>
    </source>
</evidence>
<dbReference type="AlphaFoldDB" id="A0A4V6XVR4"/>
<comment type="caution">
    <text evidence="2">The sequence shown here is derived from an EMBL/GenBank/DDBJ whole genome shotgun (WGS) entry which is preliminary data.</text>
</comment>
<accession>A0A4V6XVR4</accession>
<proteinExistence type="predicted"/>
<sequence length="78" mass="8741">MTGTKKSGRNQGRRNWSPGHRDETCTGLFDFVEGTSTALKEMIGSPSSRKSRFSEERVRLPRMMKHNGAANTSNKNII</sequence>
<feature type="region of interest" description="Disordered" evidence="1">
    <location>
        <begin position="1"/>
        <end position="24"/>
    </location>
</feature>
<gene>
    <name evidence="2" type="ORF">L596_024913</name>
</gene>
<evidence type="ECO:0000313" key="3">
    <source>
        <dbReference type="Proteomes" id="UP000298663"/>
    </source>
</evidence>
<name>A0A4V6XVR4_STECR</name>
<keyword evidence="3" id="KW-1185">Reference proteome</keyword>
<reference evidence="2 3" key="1">
    <citation type="journal article" date="2015" name="Genome Biol.">
        <title>Comparative genomics of Steinernema reveals deeply conserved gene regulatory networks.</title>
        <authorList>
            <person name="Dillman A.R."/>
            <person name="Macchietto M."/>
            <person name="Porter C.F."/>
            <person name="Rogers A."/>
            <person name="Williams B."/>
            <person name="Antoshechkin I."/>
            <person name="Lee M.M."/>
            <person name="Goodwin Z."/>
            <person name="Lu X."/>
            <person name="Lewis E.E."/>
            <person name="Goodrich-Blair H."/>
            <person name="Stock S.P."/>
            <person name="Adams B.J."/>
            <person name="Sternberg P.W."/>
            <person name="Mortazavi A."/>
        </authorList>
    </citation>
    <scope>NUCLEOTIDE SEQUENCE [LARGE SCALE GENOMIC DNA]</scope>
    <source>
        <strain evidence="2 3">ALL</strain>
    </source>
</reference>
<organism evidence="2 3">
    <name type="scientific">Steinernema carpocapsae</name>
    <name type="common">Entomopathogenic nematode</name>
    <dbReference type="NCBI Taxonomy" id="34508"/>
    <lineage>
        <taxon>Eukaryota</taxon>
        <taxon>Metazoa</taxon>
        <taxon>Ecdysozoa</taxon>
        <taxon>Nematoda</taxon>
        <taxon>Chromadorea</taxon>
        <taxon>Rhabditida</taxon>
        <taxon>Tylenchina</taxon>
        <taxon>Panagrolaimomorpha</taxon>
        <taxon>Strongyloidoidea</taxon>
        <taxon>Steinernematidae</taxon>
        <taxon>Steinernema</taxon>
    </lineage>
</organism>
<reference evidence="2 3" key="2">
    <citation type="journal article" date="2019" name="G3 (Bethesda)">
        <title>Hybrid Assembly of the Genome of the Entomopathogenic Nematode Steinernema carpocapsae Identifies the X-Chromosome.</title>
        <authorList>
            <person name="Serra L."/>
            <person name="Macchietto M."/>
            <person name="Macias-Munoz A."/>
            <person name="McGill C.J."/>
            <person name="Rodriguez I.M."/>
            <person name="Rodriguez B."/>
            <person name="Murad R."/>
            <person name="Mortazavi A."/>
        </authorList>
    </citation>
    <scope>NUCLEOTIDE SEQUENCE [LARGE SCALE GENOMIC DNA]</scope>
    <source>
        <strain evidence="2 3">ALL</strain>
    </source>
</reference>
<dbReference type="OrthoDB" id="272810at2759"/>
<feature type="compositionally biased region" description="Basic residues" evidence="1">
    <location>
        <begin position="1"/>
        <end position="12"/>
    </location>
</feature>
<protein>
    <submittedName>
        <fullName evidence="2">Uncharacterized protein</fullName>
    </submittedName>
</protein>
<dbReference type="Proteomes" id="UP000298663">
    <property type="component" value="Unassembled WGS sequence"/>
</dbReference>
<evidence type="ECO:0000256" key="1">
    <source>
        <dbReference type="SAM" id="MobiDB-lite"/>
    </source>
</evidence>
<dbReference type="EMBL" id="AZBU02000009">
    <property type="protein sequence ID" value="TKR64365.1"/>
    <property type="molecule type" value="Genomic_DNA"/>
</dbReference>